<dbReference type="Pfam" id="PF25954">
    <property type="entry name" value="Beta-barrel_RND_2"/>
    <property type="match status" value="1"/>
</dbReference>
<dbReference type="Gene3D" id="2.40.50.100">
    <property type="match status" value="1"/>
</dbReference>
<evidence type="ECO:0000313" key="5">
    <source>
        <dbReference type="EMBL" id="TLU72294.1"/>
    </source>
</evidence>
<evidence type="ECO:0000259" key="3">
    <source>
        <dbReference type="Pfam" id="PF25917"/>
    </source>
</evidence>
<name>A0A5R9J3U4_9PROT</name>
<dbReference type="InterPro" id="IPR050739">
    <property type="entry name" value="MFP"/>
</dbReference>
<feature type="domain" description="Multidrug resistance protein MdtA-like barrel-sandwich hybrid" evidence="3">
    <location>
        <begin position="83"/>
        <end position="270"/>
    </location>
</feature>
<feature type="transmembrane region" description="Helical" evidence="2">
    <location>
        <begin position="38"/>
        <end position="58"/>
    </location>
</feature>
<dbReference type="Proteomes" id="UP000305654">
    <property type="component" value="Unassembled WGS sequence"/>
</dbReference>
<keyword evidence="2" id="KW-0472">Membrane</keyword>
<dbReference type="InterPro" id="IPR058625">
    <property type="entry name" value="MdtA-like_BSH"/>
</dbReference>
<keyword evidence="6" id="KW-1185">Reference proteome</keyword>
<dbReference type="EMBL" id="VCDI01000003">
    <property type="protein sequence ID" value="TLU72294.1"/>
    <property type="molecule type" value="Genomic_DNA"/>
</dbReference>
<gene>
    <name evidence="5" type="ORF">FE263_09390</name>
</gene>
<dbReference type="PANTHER" id="PTHR30386:SF24">
    <property type="entry name" value="MULTIDRUG RESISTANCE EFFLUX PUMP"/>
    <property type="match status" value="1"/>
</dbReference>
<evidence type="ECO:0000313" key="6">
    <source>
        <dbReference type="Proteomes" id="UP000305654"/>
    </source>
</evidence>
<evidence type="ECO:0000256" key="1">
    <source>
        <dbReference type="SAM" id="MobiDB-lite"/>
    </source>
</evidence>
<dbReference type="GO" id="GO:0055085">
    <property type="term" value="P:transmembrane transport"/>
    <property type="evidence" value="ECO:0007669"/>
    <property type="project" value="InterPro"/>
</dbReference>
<dbReference type="Gene3D" id="2.40.30.170">
    <property type="match status" value="1"/>
</dbReference>
<dbReference type="Pfam" id="PF25917">
    <property type="entry name" value="BSH_RND"/>
    <property type="match status" value="1"/>
</dbReference>
<dbReference type="SUPFAM" id="SSF111369">
    <property type="entry name" value="HlyD-like secretion proteins"/>
    <property type="match status" value="2"/>
</dbReference>
<reference evidence="5 6" key="1">
    <citation type="submission" date="2019-05" db="EMBL/GenBank/DDBJ databases">
        <authorList>
            <person name="Pankratov T."/>
            <person name="Grouzdev D."/>
        </authorList>
    </citation>
    <scope>NUCLEOTIDE SEQUENCE [LARGE SCALE GENOMIC DNA]</scope>
    <source>
        <strain evidence="5 6">KEBCLARHB70R</strain>
    </source>
</reference>
<dbReference type="PANTHER" id="PTHR30386">
    <property type="entry name" value="MEMBRANE FUSION SUBUNIT OF EMRAB-TOLC MULTIDRUG EFFLUX PUMP"/>
    <property type="match status" value="1"/>
</dbReference>
<dbReference type="AlphaFoldDB" id="A0A5R9J3U4"/>
<organism evidence="5 6">
    <name type="scientific">Lichenicoccus roseus</name>
    <dbReference type="NCBI Taxonomy" id="2683649"/>
    <lineage>
        <taxon>Bacteria</taxon>
        <taxon>Pseudomonadati</taxon>
        <taxon>Pseudomonadota</taxon>
        <taxon>Alphaproteobacteria</taxon>
        <taxon>Acetobacterales</taxon>
        <taxon>Acetobacteraceae</taxon>
        <taxon>Lichenicoccus</taxon>
    </lineage>
</organism>
<comment type="caution">
    <text evidence="5">The sequence shown here is derived from an EMBL/GenBank/DDBJ whole genome shotgun (WGS) entry which is preliminary data.</text>
</comment>
<evidence type="ECO:0000256" key="2">
    <source>
        <dbReference type="SAM" id="Phobius"/>
    </source>
</evidence>
<dbReference type="OrthoDB" id="9811754at2"/>
<sequence length="387" mass="41175">MADDDPGQKQDDREKSDKENSEEKAAARRQAYRGRISFAFFLAGLIGLVALVAWGVGWDQVFANRDDPETNDAYADGTERPLAARVSGYVVQMLVTDNQAVTAGQLLMVIEDDDYRCAVARDEATVAADRAAIAAMQSSRAAATHTVAQSGNLAGSSASRADFAAEEAARQHRILGSDLGLLARYQMSEASLGVARAQAAQSRSRTDVSRAQLALLDAGLAQAQATLAVDEAALATARLDLGYTRIVAPQAGVLGVRQVHVGDLVAAGRDVVSLTPLDDVWITAYFSERQLDHVRPGQPARLRLDAYPHTTLAGHVEAIGPLTAQQFSDVPPDNITGNYTKVVQRVPVKLSIDRDGDPLAGQIRPGMSALARIDTDGAPVAPVRTAR</sequence>
<keyword evidence="2" id="KW-1133">Transmembrane helix</keyword>
<dbReference type="RefSeq" id="WP_138325756.1">
    <property type="nucleotide sequence ID" value="NZ_VCDI01000003.1"/>
</dbReference>
<proteinExistence type="predicted"/>
<evidence type="ECO:0000259" key="4">
    <source>
        <dbReference type="Pfam" id="PF25954"/>
    </source>
</evidence>
<feature type="region of interest" description="Disordered" evidence="1">
    <location>
        <begin position="1"/>
        <end position="26"/>
    </location>
</feature>
<feature type="domain" description="CusB-like beta-barrel" evidence="4">
    <location>
        <begin position="280"/>
        <end position="324"/>
    </location>
</feature>
<protein>
    <submittedName>
        <fullName evidence="5">HlyD family secretion protein</fullName>
    </submittedName>
</protein>
<dbReference type="InterPro" id="IPR058792">
    <property type="entry name" value="Beta-barrel_RND_2"/>
</dbReference>
<keyword evidence="2" id="KW-0812">Transmembrane</keyword>
<accession>A0A5R9J3U4</accession>